<organism evidence="2 3">
    <name type="scientific">Treponema primitia (strain ATCC BAA-887 / DSM 12427 / ZAS-2)</name>
    <dbReference type="NCBI Taxonomy" id="545694"/>
    <lineage>
        <taxon>Bacteria</taxon>
        <taxon>Pseudomonadati</taxon>
        <taxon>Spirochaetota</taxon>
        <taxon>Spirochaetia</taxon>
        <taxon>Spirochaetales</taxon>
        <taxon>Treponemataceae</taxon>
        <taxon>Treponema</taxon>
    </lineage>
</organism>
<proteinExistence type="predicted"/>
<dbReference type="EMBL" id="CP001843">
    <property type="protein sequence ID" value="AEF84222.1"/>
    <property type="molecule type" value="Genomic_DNA"/>
</dbReference>
<dbReference type="Proteomes" id="UP000009223">
    <property type="component" value="Chromosome"/>
</dbReference>
<dbReference type="STRING" id="545694.TREPR_0892"/>
<name>F5YI99_TREPZ</name>
<accession>F5YI99</accession>
<protein>
    <recommendedName>
        <fullName evidence="1">PD-(D/E)XK endonuclease-like domain-containing protein</fullName>
    </recommendedName>
</protein>
<evidence type="ECO:0000313" key="2">
    <source>
        <dbReference type="EMBL" id="AEF84222.1"/>
    </source>
</evidence>
<sequence length="292" mass="33257">MIITNKLKLPEGLVKAVSAERHNQPGCISATTLLQGIKQIILTDRHWEHLEDDVSDRVWAIWGTAVHSLLEQEGEHDFTEQEISYPVGDITVTGRIDNYDMQNGIICDYKTASVWKVKVGDFGDWYKQGMIYAWLLAKNGFTVTKCRFITLLKDHSKSEAARDRQYPVNPVFVYEFDVTFVNLIKIDTFIRNKVREYVRCQELGDNDIPPCTPDERWDKPTKYAVKKDGRKTAVRVLDDKEAAEAMAAELGKGHSVEIRPGESTKCQSYCLCCGFCNYYQDCVKVQDIKAAA</sequence>
<dbReference type="Gene3D" id="3.90.320.10">
    <property type="match status" value="1"/>
</dbReference>
<dbReference type="InterPro" id="IPR011604">
    <property type="entry name" value="PDDEXK-like_dom_sf"/>
</dbReference>
<dbReference type="RefSeq" id="WP_015709158.1">
    <property type="nucleotide sequence ID" value="NC_015578.1"/>
</dbReference>
<reference evidence="2 3" key="2">
    <citation type="journal article" date="2011" name="ISME J.">
        <title>RNA-seq reveals cooperative metabolic interactions between two termite-gut spirochete species in co-culture.</title>
        <authorList>
            <person name="Rosenthal A.Z."/>
            <person name="Matson E.G."/>
            <person name="Eldar A."/>
            <person name="Leadbetter J.R."/>
        </authorList>
    </citation>
    <scope>NUCLEOTIDE SEQUENCE [LARGE SCALE GENOMIC DNA]</scope>
    <source>
        <strain evidence="3">ATCC BAA-887 / DSM 12427 / ZAS-2</strain>
    </source>
</reference>
<dbReference type="HOGENOM" id="CLU_952974_0_0_12"/>
<dbReference type="OrthoDB" id="356683at2"/>
<dbReference type="KEGG" id="tpi:TREPR_0892"/>
<reference evidence="3" key="1">
    <citation type="submission" date="2009-12" db="EMBL/GenBank/DDBJ databases">
        <title>Complete sequence of Treponema primitia strain ZAS-2.</title>
        <authorList>
            <person name="Tetu S.G."/>
            <person name="Matson E."/>
            <person name="Ren Q."/>
            <person name="Seshadri R."/>
            <person name="Elbourne L."/>
            <person name="Hassan K.A."/>
            <person name="Durkin A."/>
            <person name="Radune D."/>
            <person name="Mohamoud Y."/>
            <person name="Shay R."/>
            <person name="Jin S."/>
            <person name="Zhang X."/>
            <person name="Lucey K."/>
            <person name="Ballor N.R."/>
            <person name="Ottesen E."/>
            <person name="Rosenthal R."/>
            <person name="Allen A."/>
            <person name="Leadbetter J.R."/>
            <person name="Paulsen I.T."/>
        </authorList>
    </citation>
    <scope>NUCLEOTIDE SEQUENCE [LARGE SCALE GENOMIC DNA]</scope>
    <source>
        <strain evidence="3">ATCC BAA-887 / DSM 12427 / ZAS-2</strain>
    </source>
</reference>
<dbReference type="InterPro" id="IPR038726">
    <property type="entry name" value="PDDEXK_AddAB-type"/>
</dbReference>
<evidence type="ECO:0000259" key="1">
    <source>
        <dbReference type="Pfam" id="PF12705"/>
    </source>
</evidence>
<gene>
    <name evidence="2" type="ordered locus">TREPR_0892</name>
</gene>
<dbReference type="Pfam" id="PF12705">
    <property type="entry name" value="PDDEXK_1"/>
    <property type="match status" value="1"/>
</dbReference>
<evidence type="ECO:0000313" key="3">
    <source>
        <dbReference type="Proteomes" id="UP000009223"/>
    </source>
</evidence>
<keyword evidence="3" id="KW-1185">Reference proteome</keyword>
<feature type="domain" description="PD-(D/E)XK endonuclease-like" evidence="1">
    <location>
        <begin position="64"/>
        <end position="277"/>
    </location>
</feature>
<dbReference type="eggNOG" id="ENOG5032RHI">
    <property type="taxonomic scope" value="Bacteria"/>
</dbReference>
<dbReference type="AlphaFoldDB" id="F5YI99"/>